<evidence type="ECO:0000313" key="2">
    <source>
        <dbReference type="Proteomes" id="UP000283269"/>
    </source>
</evidence>
<evidence type="ECO:0000313" key="1">
    <source>
        <dbReference type="EMBL" id="PPQ68256.1"/>
    </source>
</evidence>
<dbReference type="OrthoDB" id="2693203at2759"/>
<sequence>MSETREWAEDGLKMRVWRVPPNCVIKFQWESLTIIKSSFRNHRVVVASLLLPTTAVLLKSSPPTPEKHSRETITQVQAWVDAENTIPDVSYRLAALIAGSPPADSTV</sequence>
<protein>
    <submittedName>
        <fullName evidence="1">Uncharacterized protein</fullName>
    </submittedName>
</protein>
<gene>
    <name evidence="1" type="ORF">CVT25_005325</name>
</gene>
<proteinExistence type="predicted"/>
<dbReference type="AlphaFoldDB" id="A0A409VPY1"/>
<dbReference type="InParanoid" id="A0A409VPY1"/>
<dbReference type="Proteomes" id="UP000283269">
    <property type="component" value="Unassembled WGS sequence"/>
</dbReference>
<reference evidence="1 2" key="1">
    <citation type="journal article" date="2018" name="Evol. Lett.">
        <title>Horizontal gene cluster transfer increased hallucinogenic mushroom diversity.</title>
        <authorList>
            <person name="Reynolds H.T."/>
            <person name="Vijayakumar V."/>
            <person name="Gluck-Thaler E."/>
            <person name="Korotkin H.B."/>
            <person name="Matheny P.B."/>
            <person name="Slot J.C."/>
        </authorList>
    </citation>
    <scope>NUCLEOTIDE SEQUENCE [LARGE SCALE GENOMIC DNA]</scope>
    <source>
        <strain evidence="1 2">2631</strain>
    </source>
</reference>
<accession>A0A409VPY1</accession>
<dbReference type="EMBL" id="NHYD01003961">
    <property type="protein sequence ID" value="PPQ68256.1"/>
    <property type="molecule type" value="Genomic_DNA"/>
</dbReference>
<name>A0A409VPY1_PSICY</name>
<keyword evidence="2" id="KW-1185">Reference proteome</keyword>
<organism evidence="1 2">
    <name type="scientific">Psilocybe cyanescens</name>
    <dbReference type="NCBI Taxonomy" id="93625"/>
    <lineage>
        <taxon>Eukaryota</taxon>
        <taxon>Fungi</taxon>
        <taxon>Dikarya</taxon>
        <taxon>Basidiomycota</taxon>
        <taxon>Agaricomycotina</taxon>
        <taxon>Agaricomycetes</taxon>
        <taxon>Agaricomycetidae</taxon>
        <taxon>Agaricales</taxon>
        <taxon>Agaricineae</taxon>
        <taxon>Strophariaceae</taxon>
        <taxon>Psilocybe</taxon>
    </lineage>
</organism>
<comment type="caution">
    <text evidence="1">The sequence shown here is derived from an EMBL/GenBank/DDBJ whole genome shotgun (WGS) entry which is preliminary data.</text>
</comment>